<dbReference type="RefSeq" id="WP_382218949.1">
    <property type="nucleotide sequence ID" value="NZ_JBHTCA010000001.1"/>
</dbReference>
<dbReference type="InterPro" id="IPR021332">
    <property type="entry name" value="DUF2944"/>
</dbReference>
<evidence type="ECO:0000313" key="2">
    <source>
        <dbReference type="Proteomes" id="UP001596501"/>
    </source>
</evidence>
<organism evidence="1 2">
    <name type="scientific">Hydrogenophaga atypica</name>
    <dbReference type="NCBI Taxonomy" id="249409"/>
    <lineage>
        <taxon>Bacteria</taxon>
        <taxon>Pseudomonadati</taxon>
        <taxon>Pseudomonadota</taxon>
        <taxon>Betaproteobacteria</taxon>
        <taxon>Burkholderiales</taxon>
        <taxon>Comamonadaceae</taxon>
        <taxon>Hydrogenophaga</taxon>
    </lineage>
</organism>
<gene>
    <name evidence="1" type="ORF">ACFQPB_00680</name>
</gene>
<proteinExistence type="predicted"/>
<dbReference type="EMBL" id="JBHTCA010000001">
    <property type="protein sequence ID" value="MFC7407368.1"/>
    <property type="molecule type" value="Genomic_DNA"/>
</dbReference>
<reference evidence="2" key="1">
    <citation type="journal article" date="2019" name="Int. J. Syst. Evol. Microbiol.">
        <title>The Global Catalogue of Microorganisms (GCM) 10K type strain sequencing project: providing services to taxonomists for standard genome sequencing and annotation.</title>
        <authorList>
            <consortium name="The Broad Institute Genomics Platform"/>
            <consortium name="The Broad Institute Genome Sequencing Center for Infectious Disease"/>
            <person name="Wu L."/>
            <person name="Ma J."/>
        </authorList>
    </citation>
    <scope>NUCLEOTIDE SEQUENCE [LARGE SCALE GENOMIC DNA]</scope>
    <source>
        <strain evidence="2">CGMCC 1.12371</strain>
    </source>
</reference>
<protein>
    <submittedName>
        <fullName evidence="1">DUF2946 family protein</fullName>
    </submittedName>
</protein>
<sequence>MDEMVKAALAKWPNVPDCYGWLGLDSRGQWFMRDDRAQACGSFAGLGANEASKGSLLRHDKLIDFIGRNYEADTHGRWFFQNGPQRVYVELEQAPWVWRVDDAGTVQSHTGRAAVIQAVFVDEAGHVLLDTDLGLGLVHTQDVGRVAELIERGQWPEPTELASATLPSRFGFVLSPAEAKQAT</sequence>
<accession>A0ABW2QFQ6</accession>
<comment type="caution">
    <text evidence="1">The sequence shown here is derived from an EMBL/GenBank/DDBJ whole genome shotgun (WGS) entry which is preliminary data.</text>
</comment>
<dbReference type="Pfam" id="PF11161">
    <property type="entry name" value="DUF2944"/>
    <property type="match status" value="1"/>
</dbReference>
<name>A0ABW2QFQ6_9BURK</name>
<keyword evidence="2" id="KW-1185">Reference proteome</keyword>
<dbReference type="Proteomes" id="UP001596501">
    <property type="component" value="Unassembled WGS sequence"/>
</dbReference>
<evidence type="ECO:0000313" key="1">
    <source>
        <dbReference type="EMBL" id="MFC7407368.1"/>
    </source>
</evidence>